<dbReference type="Proteomes" id="UP000233837">
    <property type="component" value="Unassembled WGS sequence"/>
</dbReference>
<organism evidence="1 2">
    <name type="scientific">Dendrobium catenatum</name>
    <dbReference type="NCBI Taxonomy" id="906689"/>
    <lineage>
        <taxon>Eukaryota</taxon>
        <taxon>Viridiplantae</taxon>
        <taxon>Streptophyta</taxon>
        <taxon>Embryophyta</taxon>
        <taxon>Tracheophyta</taxon>
        <taxon>Spermatophyta</taxon>
        <taxon>Magnoliopsida</taxon>
        <taxon>Liliopsida</taxon>
        <taxon>Asparagales</taxon>
        <taxon>Orchidaceae</taxon>
        <taxon>Epidendroideae</taxon>
        <taxon>Malaxideae</taxon>
        <taxon>Dendrobiinae</taxon>
        <taxon>Dendrobium</taxon>
    </lineage>
</organism>
<dbReference type="STRING" id="906689.A0A2I0WHW9"/>
<proteinExistence type="predicted"/>
<reference evidence="1 2" key="2">
    <citation type="journal article" date="2017" name="Nature">
        <title>The Apostasia genome and the evolution of orchids.</title>
        <authorList>
            <person name="Zhang G.Q."/>
            <person name="Liu K.W."/>
            <person name="Li Z."/>
            <person name="Lohaus R."/>
            <person name="Hsiao Y.Y."/>
            <person name="Niu S.C."/>
            <person name="Wang J.Y."/>
            <person name="Lin Y.C."/>
            <person name="Xu Q."/>
            <person name="Chen L.J."/>
            <person name="Yoshida K."/>
            <person name="Fujiwara S."/>
            <person name="Wang Z.W."/>
            <person name="Zhang Y.Q."/>
            <person name="Mitsuda N."/>
            <person name="Wang M."/>
            <person name="Liu G.H."/>
            <person name="Pecoraro L."/>
            <person name="Huang H.X."/>
            <person name="Xiao X.J."/>
            <person name="Lin M."/>
            <person name="Wu X.Y."/>
            <person name="Wu W.L."/>
            <person name="Chen Y.Y."/>
            <person name="Chang S.B."/>
            <person name="Sakamoto S."/>
            <person name="Ohme-Takagi M."/>
            <person name="Yagi M."/>
            <person name="Zeng S.J."/>
            <person name="Shen C.Y."/>
            <person name="Yeh C.M."/>
            <person name="Luo Y.B."/>
            <person name="Tsai W.C."/>
            <person name="Van de Peer Y."/>
            <person name="Liu Z.J."/>
        </authorList>
    </citation>
    <scope>NUCLEOTIDE SEQUENCE [LARGE SCALE GENOMIC DNA]</scope>
    <source>
        <tissue evidence="1">The whole plant</tissue>
    </source>
</reference>
<dbReference type="PANTHER" id="PTHR47150">
    <property type="entry name" value="OS12G0169200 PROTEIN"/>
    <property type="match status" value="1"/>
</dbReference>
<gene>
    <name evidence="1" type="ORF">MA16_Dca024834</name>
</gene>
<dbReference type="AlphaFoldDB" id="A0A2I0WHW9"/>
<dbReference type="PANTHER" id="PTHR47150:SF7">
    <property type="entry name" value="NUCLEASE"/>
    <property type="match status" value="1"/>
</dbReference>
<dbReference type="EMBL" id="KZ502623">
    <property type="protein sequence ID" value="PKU75260.1"/>
    <property type="molecule type" value="Genomic_DNA"/>
</dbReference>
<accession>A0A2I0WHW9</accession>
<name>A0A2I0WHW9_9ASPA</name>
<evidence type="ECO:0000313" key="2">
    <source>
        <dbReference type="Proteomes" id="UP000233837"/>
    </source>
</evidence>
<evidence type="ECO:0000313" key="1">
    <source>
        <dbReference type="EMBL" id="PKU75260.1"/>
    </source>
</evidence>
<reference evidence="1 2" key="1">
    <citation type="journal article" date="2016" name="Sci. Rep.">
        <title>The Dendrobium catenatum Lindl. genome sequence provides insights into polysaccharide synthase, floral development and adaptive evolution.</title>
        <authorList>
            <person name="Zhang G.Q."/>
            <person name="Xu Q."/>
            <person name="Bian C."/>
            <person name="Tsai W.C."/>
            <person name="Yeh C.M."/>
            <person name="Liu K.W."/>
            <person name="Yoshida K."/>
            <person name="Zhang L.S."/>
            <person name="Chang S.B."/>
            <person name="Chen F."/>
            <person name="Shi Y."/>
            <person name="Su Y.Y."/>
            <person name="Zhang Y.Q."/>
            <person name="Chen L.J."/>
            <person name="Yin Y."/>
            <person name="Lin M."/>
            <person name="Huang H."/>
            <person name="Deng H."/>
            <person name="Wang Z.W."/>
            <person name="Zhu S.L."/>
            <person name="Zhao X."/>
            <person name="Deng C."/>
            <person name="Niu S.C."/>
            <person name="Huang J."/>
            <person name="Wang M."/>
            <person name="Liu G.H."/>
            <person name="Yang H.J."/>
            <person name="Xiao X.J."/>
            <person name="Hsiao Y.Y."/>
            <person name="Wu W.L."/>
            <person name="Chen Y.Y."/>
            <person name="Mitsuda N."/>
            <person name="Ohme-Takagi M."/>
            <person name="Luo Y.B."/>
            <person name="Van de Peer Y."/>
            <person name="Liu Z.J."/>
        </authorList>
    </citation>
    <scope>NUCLEOTIDE SEQUENCE [LARGE SCALE GENOMIC DNA]</scope>
    <source>
        <tissue evidence="1">The whole plant</tissue>
    </source>
</reference>
<protein>
    <submittedName>
        <fullName evidence="1">Uncharacterized protein</fullName>
    </submittedName>
</protein>
<keyword evidence="2" id="KW-1185">Reference proteome</keyword>
<sequence>MIHYLLTRPINCVSTGGSVTGRAYINRDREAVDRRLYQDYFSSNPVYNETMFRRRYRMSRTLFLRVLDVVKEHDKYFQQLMDRADRLGLSSLQKVTAAFRMLAYGLPVDATDEYIRIGESTTIECVKRFCRAVV</sequence>